<dbReference type="InterPro" id="IPR001279">
    <property type="entry name" value="Metallo-B-lactamas"/>
</dbReference>
<dbReference type="Proteomes" id="UP000217785">
    <property type="component" value="Unassembled WGS sequence"/>
</dbReference>
<dbReference type="InterPro" id="IPR036866">
    <property type="entry name" value="RibonucZ/Hydroxyglut_hydro"/>
</dbReference>
<dbReference type="AlphaFoldDB" id="A0A292YK38"/>
<gene>
    <name evidence="2" type="ORF">EFBL_1924</name>
</gene>
<dbReference type="OrthoDB" id="9800061at2"/>
<dbReference type="SMART" id="SM00849">
    <property type="entry name" value="Lactamase_B"/>
    <property type="match status" value="1"/>
</dbReference>
<evidence type="ECO:0000313" key="3">
    <source>
        <dbReference type="Proteomes" id="UP000217785"/>
    </source>
</evidence>
<evidence type="ECO:0000259" key="1">
    <source>
        <dbReference type="SMART" id="SM00849"/>
    </source>
</evidence>
<dbReference type="PANTHER" id="PTHR43546:SF3">
    <property type="entry name" value="UPF0173 METAL-DEPENDENT HYDROLASE MJ1163"/>
    <property type="match status" value="1"/>
</dbReference>
<dbReference type="PANTHER" id="PTHR43546">
    <property type="entry name" value="UPF0173 METAL-DEPENDENT HYDROLASE MJ1163-RELATED"/>
    <property type="match status" value="1"/>
</dbReference>
<dbReference type="SUPFAM" id="SSF56281">
    <property type="entry name" value="Metallo-hydrolase/oxidoreductase"/>
    <property type="match status" value="1"/>
</dbReference>
<evidence type="ECO:0000313" key="2">
    <source>
        <dbReference type="EMBL" id="GAX90298.1"/>
    </source>
</evidence>
<comment type="caution">
    <text evidence="2">The sequence shown here is derived from an EMBL/GenBank/DDBJ whole genome shotgun (WGS) entry which is preliminary data.</text>
</comment>
<dbReference type="EMBL" id="BDUF01000055">
    <property type="protein sequence ID" value="GAX90298.1"/>
    <property type="molecule type" value="Genomic_DNA"/>
</dbReference>
<dbReference type="InterPro" id="IPR050114">
    <property type="entry name" value="UPF0173_UPF0282_UlaG_hydrolase"/>
</dbReference>
<reference evidence="3" key="1">
    <citation type="submission" date="2017-07" db="EMBL/GenBank/DDBJ databases">
        <title>Draft genome sequence of Effusibacillus lacus strain skLN1.</title>
        <authorList>
            <person name="Watanabe M."/>
            <person name="Kojima H."/>
            <person name="Fukui M."/>
        </authorList>
    </citation>
    <scope>NUCLEOTIDE SEQUENCE [LARGE SCALE GENOMIC DNA]</scope>
    <source>
        <strain evidence="3">skLN1</strain>
    </source>
</reference>
<proteinExistence type="predicted"/>
<dbReference type="Pfam" id="PF12706">
    <property type="entry name" value="Lactamase_B_2"/>
    <property type="match status" value="1"/>
</dbReference>
<name>A0A292YK38_9BACL</name>
<dbReference type="RefSeq" id="WP_096182019.1">
    <property type="nucleotide sequence ID" value="NZ_BDUF01000055.1"/>
</dbReference>
<sequence length="262" mass="28620">MIVQKLSWAGIAVSDGETSVVIDPIGDTKHIVERPLAARLGTPTEPLYPLSEIPSVTAVLISHVHPDHFDHLSIMAAYGEDIPVLLPIESVEIARKTGLKNVIGVTVDDRFTYGKLDVTASYSVDGYGTPQVSWVVGGNGKKIIHCGDTLWHGYWWKIARQHGPIDVACLPVNGAILEIEALPQQSILHACMTPEEAVEAAKLLQANKLVPIHFNTFKNPPYYIETPNLLARLITSSKQREVDLEILAPGETTDLTILEKAV</sequence>
<keyword evidence="3" id="KW-1185">Reference proteome</keyword>
<feature type="domain" description="Metallo-beta-lactamase" evidence="1">
    <location>
        <begin position="6"/>
        <end position="192"/>
    </location>
</feature>
<accession>A0A292YK38</accession>
<protein>
    <recommendedName>
        <fullName evidence="1">Metallo-beta-lactamase domain-containing protein</fullName>
    </recommendedName>
</protein>
<organism evidence="2 3">
    <name type="scientific">Effusibacillus lacus</name>
    <dbReference type="NCBI Taxonomy" id="1348429"/>
    <lineage>
        <taxon>Bacteria</taxon>
        <taxon>Bacillati</taxon>
        <taxon>Bacillota</taxon>
        <taxon>Bacilli</taxon>
        <taxon>Bacillales</taxon>
        <taxon>Alicyclobacillaceae</taxon>
        <taxon>Effusibacillus</taxon>
    </lineage>
</organism>
<dbReference type="Gene3D" id="3.60.15.10">
    <property type="entry name" value="Ribonuclease Z/Hydroxyacylglutathione hydrolase-like"/>
    <property type="match status" value="1"/>
</dbReference>